<dbReference type="EMBL" id="LVEN01000027">
    <property type="protein sequence ID" value="OCB73484.1"/>
    <property type="molecule type" value="Genomic_DNA"/>
</dbReference>
<dbReference type="InterPro" id="IPR043519">
    <property type="entry name" value="NT_sf"/>
</dbReference>
<dbReference type="PANTHER" id="PTHR34822">
    <property type="entry name" value="GRPB DOMAIN PROTEIN (AFU_ORTHOLOGUE AFUA_1G01530)"/>
    <property type="match status" value="1"/>
</dbReference>
<dbReference type="Pfam" id="PF04229">
    <property type="entry name" value="GrpB"/>
    <property type="match status" value="1"/>
</dbReference>
<evidence type="ECO:0008006" key="3">
    <source>
        <dbReference type="Google" id="ProtNLM"/>
    </source>
</evidence>
<reference evidence="2" key="1">
    <citation type="submission" date="2016-03" db="EMBL/GenBank/DDBJ databases">
        <title>Draft genome sequence of Paenibacillus glacialis DSM 22343.</title>
        <authorList>
            <person name="Shin S.-K."/>
            <person name="Yi H."/>
        </authorList>
    </citation>
    <scope>NUCLEOTIDE SEQUENCE [LARGE SCALE GENOMIC DNA]</scope>
    <source>
        <strain evidence="2">CCUG 60099</strain>
    </source>
</reference>
<dbReference type="InterPro" id="IPR007344">
    <property type="entry name" value="GrpB/CoaE"/>
</dbReference>
<keyword evidence="2" id="KW-1185">Reference proteome</keyword>
<gene>
    <name evidence="1" type="ORF">FLP_12375</name>
</gene>
<sequence>MAAHSFLVFSKKRIVFLRPCIFTQNQINQANIMSKRINELSKEEIAKLFPVELSGYDSNWIEIYKEEEKQIKNALHEILIRIEHFGSTSIPNLTAKDTIDILVEIPEDQSLNDSIIERMKTISYDFMWQTDGEPPYMVFVKGYNTTGIKEQTFHIHMGPGHHKLWDRIFFRDYLIEYPEIAKQYETLKLALAQEFKYDRVGYRIAKTDFVIKITEEAKKYYLAK</sequence>
<accession>A0ABX2XHQ3</accession>
<dbReference type="PANTHER" id="PTHR34822:SF1">
    <property type="entry name" value="GRPB FAMILY PROTEIN"/>
    <property type="match status" value="1"/>
</dbReference>
<evidence type="ECO:0000313" key="2">
    <source>
        <dbReference type="Proteomes" id="UP000093343"/>
    </source>
</evidence>
<organism evidence="1 2">
    <name type="scientific">Flavobacterium piscis</name>
    <dbReference type="NCBI Taxonomy" id="1114874"/>
    <lineage>
        <taxon>Bacteria</taxon>
        <taxon>Pseudomonadati</taxon>
        <taxon>Bacteroidota</taxon>
        <taxon>Flavobacteriia</taxon>
        <taxon>Flavobacteriales</taxon>
        <taxon>Flavobacteriaceae</taxon>
        <taxon>Flavobacterium</taxon>
    </lineage>
</organism>
<protein>
    <recommendedName>
        <fullName evidence="3">GrpB family protein</fullName>
    </recommendedName>
</protein>
<proteinExistence type="predicted"/>
<dbReference type="Proteomes" id="UP000093343">
    <property type="component" value="Unassembled WGS sequence"/>
</dbReference>
<comment type="caution">
    <text evidence="1">The sequence shown here is derived from an EMBL/GenBank/DDBJ whole genome shotgun (WGS) entry which is preliminary data.</text>
</comment>
<evidence type="ECO:0000313" key="1">
    <source>
        <dbReference type="EMBL" id="OCB73484.1"/>
    </source>
</evidence>
<name>A0ABX2XHQ3_9FLAO</name>
<dbReference type="SUPFAM" id="SSF81301">
    <property type="entry name" value="Nucleotidyltransferase"/>
    <property type="match status" value="1"/>
</dbReference>
<dbReference type="Gene3D" id="3.30.460.10">
    <property type="entry name" value="Beta Polymerase, domain 2"/>
    <property type="match status" value="1"/>
</dbReference>